<dbReference type="OrthoDB" id="1738051at2759"/>
<gene>
    <name evidence="1" type="ORF">ANE_LOCUS9397</name>
</gene>
<dbReference type="EMBL" id="CABITT030000003">
    <property type="protein sequence ID" value="VVA98952.1"/>
    <property type="molecule type" value="Genomic_DNA"/>
</dbReference>
<protein>
    <submittedName>
        <fullName evidence="1">Uncharacterized protein</fullName>
    </submittedName>
</protein>
<keyword evidence="2" id="KW-1185">Reference proteome</keyword>
<dbReference type="InterPro" id="IPR050600">
    <property type="entry name" value="SETD3_SETD6_MTase"/>
</dbReference>
<dbReference type="Proteomes" id="UP000489600">
    <property type="component" value="Unassembled WGS sequence"/>
</dbReference>
<accession>A0A565BBG4</accession>
<evidence type="ECO:0000313" key="1">
    <source>
        <dbReference type="EMBL" id="VVA98952.1"/>
    </source>
</evidence>
<dbReference type="GO" id="GO:0016279">
    <property type="term" value="F:protein-lysine N-methyltransferase activity"/>
    <property type="evidence" value="ECO:0007669"/>
    <property type="project" value="TreeGrafter"/>
</dbReference>
<organism evidence="1 2">
    <name type="scientific">Arabis nemorensis</name>
    <dbReference type="NCBI Taxonomy" id="586526"/>
    <lineage>
        <taxon>Eukaryota</taxon>
        <taxon>Viridiplantae</taxon>
        <taxon>Streptophyta</taxon>
        <taxon>Embryophyta</taxon>
        <taxon>Tracheophyta</taxon>
        <taxon>Spermatophyta</taxon>
        <taxon>Magnoliopsida</taxon>
        <taxon>eudicotyledons</taxon>
        <taxon>Gunneridae</taxon>
        <taxon>Pentapetalae</taxon>
        <taxon>rosids</taxon>
        <taxon>malvids</taxon>
        <taxon>Brassicales</taxon>
        <taxon>Brassicaceae</taxon>
        <taxon>Arabideae</taxon>
        <taxon>Arabis</taxon>
    </lineage>
</organism>
<dbReference type="Gene3D" id="3.90.1410.10">
    <property type="entry name" value="set domain protein methyltransferase, domain 1"/>
    <property type="match status" value="1"/>
</dbReference>
<name>A0A565BBG4_9BRAS</name>
<dbReference type="PANTHER" id="PTHR13271">
    <property type="entry name" value="UNCHARACTERIZED PUTATIVE METHYLTRANSFERASE"/>
    <property type="match status" value="1"/>
</dbReference>
<dbReference type="AlphaFoldDB" id="A0A565BBG4"/>
<evidence type="ECO:0000313" key="2">
    <source>
        <dbReference type="Proteomes" id="UP000489600"/>
    </source>
</evidence>
<dbReference type="SUPFAM" id="SSF82199">
    <property type="entry name" value="SET domain"/>
    <property type="match status" value="1"/>
</dbReference>
<reference evidence="1" key="1">
    <citation type="submission" date="2019-07" db="EMBL/GenBank/DDBJ databases">
        <authorList>
            <person name="Dittberner H."/>
        </authorList>
    </citation>
    <scope>NUCLEOTIDE SEQUENCE [LARGE SCALE GENOMIC DNA]</scope>
</reference>
<sequence length="153" mass="17607">MGLNSFFDSDIDVCLLYKMSKGKNSFWYPYLVHLPRDYDLSATFGEFEKQALQVEDVVWATEKAIAKSLSEWKEVGPLMKELDLKPKFQSFQAWLWAFATVDADLISSYVENNFHACVQENANPGKECQAFLIEFSIGVEKTKDSQQRCLKQL</sequence>
<comment type="caution">
    <text evidence="1">The sequence shown here is derived from an EMBL/GenBank/DDBJ whole genome shotgun (WGS) entry which is preliminary data.</text>
</comment>
<proteinExistence type="predicted"/>
<dbReference type="PANTHER" id="PTHR13271:SF91">
    <property type="entry name" value="PROTEIN SET DOMAIN GROUP 40"/>
    <property type="match status" value="1"/>
</dbReference>
<dbReference type="InterPro" id="IPR046341">
    <property type="entry name" value="SET_dom_sf"/>
</dbReference>